<dbReference type="Proteomes" id="UP000789405">
    <property type="component" value="Unassembled WGS sequence"/>
</dbReference>
<dbReference type="AlphaFoldDB" id="A0A9N9IUR0"/>
<dbReference type="Pfam" id="PF03732">
    <property type="entry name" value="Retrotrans_gag"/>
    <property type="match status" value="1"/>
</dbReference>
<dbReference type="OrthoDB" id="2448219at2759"/>
<evidence type="ECO:0000256" key="1">
    <source>
        <dbReference type="SAM" id="MobiDB-lite"/>
    </source>
</evidence>
<evidence type="ECO:0000313" key="4">
    <source>
        <dbReference type="Proteomes" id="UP000789405"/>
    </source>
</evidence>
<sequence>KISYLHEDVTNKKFSNDYKKINREKLIKGTAKRQKIPHININQELENINWNIQRRENSQTTSPISFSVNPSYETTRENSPAESYQGSEISEREFEELKREIINIQEEITEGLRKVTRSRSNSFKQQLKIITEEEDEIEQQNLENPIEENNQEEYNIFDPEDNREQEELEDYNIDYNKEGAEEWYQETYVRGEDNRYPTLEELKTSFKETFCNQRWKNKWRNQLEKLKQKPGEAVERYHARFKKIIKKLEELGEEQKMLYFTRGLRKGLLPIISLHEPESVKGIVDLIQKYEAAEDLEEEIEPGDEVKYKRRINKKKKKVIVEEESSSEEETPVKKTTKKKEEPKEDPMEQLVKQFEELKIKIAKIERPQNNETDEYNTDKETEEITALLNGNFDSFGNVKRRRTEEPKVIYDYKTDPKRKENKNFGLVPMEWTPNKNKKKMVKSPEKPFKERKQPELLKGSEFNLIKKLQEQKLEITLPQLLKISSQERKKLKEALRTPKETAVKLANQNNNTKTTTLECEVIVNGFRVPATIDSGAATSIISEKTMEQLQYDIEEATNCKIISANGEKNESLGRIRDFPIEIEGKTIPINVEVMKTEAYHILLGNDWMMKAGASYDWKNQELTLNWRNQNDEESDLEEGLEIRESSSVGYIVKPEEFKEENNEEISLEDSILKRIYEIEEMLPQHQQKARELIKLSQEKSQKQHKDKKMKKEIYYQKGDK</sequence>
<organism evidence="3 4">
    <name type="scientific">Dentiscutata erythropus</name>
    <dbReference type="NCBI Taxonomy" id="1348616"/>
    <lineage>
        <taxon>Eukaryota</taxon>
        <taxon>Fungi</taxon>
        <taxon>Fungi incertae sedis</taxon>
        <taxon>Mucoromycota</taxon>
        <taxon>Glomeromycotina</taxon>
        <taxon>Glomeromycetes</taxon>
        <taxon>Diversisporales</taxon>
        <taxon>Gigasporaceae</taxon>
        <taxon>Dentiscutata</taxon>
    </lineage>
</organism>
<feature type="region of interest" description="Disordered" evidence="1">
    <location>
        <begin position="319"/>
        <end position="348"/>
    </location>
</feature>
<evidence type="ECO:0000313" key="3">
    <source>
        <dbReference type="EMBL" id="CAG8751491.1"/>
    </source>
</evidence>
<accession>A0A9N9IUR0</accession>
<feature type="region of interest" description="Disordered" evidence="1">
    <location>
        <begin position="428"/>
        <end position="451"/>
    </location>
</feature>
<comment type="caution">
    <text evidence="3">The sequence shown here is derived from an EMBL/GenBank/DDBJ whole genome shotgun (WGS) entry which is preliminary data.</text>
</comment>
<proteinExistence type="predicted"/>
<feature type="compositionally biased region" description="Polar residues" evidence="1">
    <location>
        <begin position="56"/>
        <end position="88"/>
    </location>
</feature>
<dbReference type="Pfam" id="PF13975">
    <property type="entry name" value="gag-asp_proteas"/>
    <property type="match status" value="1"/>
</dbReference>
<gene>
    <name evidence="3" type="ORF">DERYTH_LOCUS16944</name>
</gene>
<feature type="non-terminal residue" evidence="3">
    <location>
        <position position="721"/>
    </location>
</feature>
<name>A0A9N9IUR0_9GLOM</name>
<dbReference type="InterPro" id="IPR005162">
    <property type="entry name" value="Retrotrans_gag_dom"/>
</dbReference>
<dbReference type="CDD" id="cd00303">
    <property type="entry name" value="retropepsin_like"/>
    <property type="match status" value="1"/>
</dbReference>
<dbReference type="Gene3D" id="2.40.70.10">
    <property type="entry name" value="Acid Proteases"/>
    <property type="match status" value="1"/>
</dbReference>
<feature type="region of interest" description="Disordered" evidence="1">
    <location>
        <begin position="56"/>
        <end position="90"/>
    </location>
</feature>
<dbReference type="EMBL" id="CAJVPY010015389">
    <property type="protein sequence ID" value="CAG8751491.1"/>
    <property type="molecule type" value="Genomic_DNA"/>
</dbReference>
<feature type="domain" description="Retrotransposon gag" evidence="2">
    <location>
        <begin position="180"/>
        <end position="265"/>
    </location>
</feature>
<protein>
    <submittedName>
        <fullName evidence="3">14999_t:CDS:1</fullName>
    </submittedName>
</protein>
<dbReference type="SUPFAM" id="SSF50630">
    <property type="entry name" value="Acid proteases"/>
    <property type="match status" value="1"/>
</dbReference>
<evidence type="ECO:0000259" key="2">
    <source>
        <dbReference type="Pfam" id="PF03732"/>
    </source>
</evidence>
<reference evidence="3" key="1">
    <citation type="submission" date="2021-06" db="EMBL/GenBank/DDBJ databases">
        <authorList>
            <person name="Kallberg Y."/>
            <person name="Tangrot J."/>
            <person name="Rosling A."/>
        </authorList>
    </citation>
    <scope>NUCLEOTIDE SEQUENCE</scope>
    <source>
        <strain evidence="3">MA453B</strain>
    </source>
</reference>
<feature type="region of interest" description="Disordered" evidence="1">
    <location>
        <begin position="696"/>
        <end position="721"/>
    </location>
</feature>
<feature type="non-terminal residue" evidence="3">
    <location>
        <position position="1"/>
    </location>
</feature>
<keyword evidence="4" id="KW-1185">Reference proteome</keyword>
<dbReference type="InterPro" id="IPR021109">
    <property type="entry name" value="Peptidase_aspartic_dom_sf"/>
</dbReference>